<reference evidence="3" key="1">
    <citation type="journal article" date="2014" name="Int. J. Syst. Evol. Microbiol.">
        <title>Complete genome sequence of Corynebacterium casei LMG S-19264T (=DSM 44701T), isolated from a smear-ripened cheese.</title>
        <authorList>
            <consortium name="US DOE Joint Genome Institute (JGI-PGF)"/>
            <person name="Walter F."/>
            <person name="Albersmeier A."/>
            <person name="Kalinowski J."/>
            <person name="Ruckert C."/>
        </authorList>
    </citation>
    <scope>NUCLEOTIDE SEQUENCE</scope>
    <source>
        <strain evidence="3">VKM Ac-1401</strain>
    </source>
</reference>
<comment type="caution">
    <text evidence="3">The sequence shown here is derived from an EMBL/GenBank/DDBJ whole genome shotgun (WGS) entry which is preliminary data.</text>
</comment>
<keyword evidence="1" id="KW-0472">Membrane</keyword>
<keyword evidence="1" id="KW-0812">Transmembrane</keyword>
<dbReference type="InterPro" id="IPR053150">
    <property type="entry name" value="Teicoplanin_resist-assoc"/>
</dbReference>
<name>A0A9W6HBF4_9MICO</name>
<dbReference type="Proteomes" id="UP001142372">
    <property type="component" value="Unassembled WGS sequence"/>
</dbReference>
<feature type="transmembrane region" description="Helical" evidence="1">
    <location>
        <begin position="57"/>
        <end position="77"/>
    </location>
</feature>
<evidence type="ECO:0000256" key="1">
    <source>
        <dbReference type="SAM" id="Phobius"/>
    </source>
</evidence>
<dbReference type="AlphaFoldDB" id="A0A9W6HBF4"/>
<feature type="transmembrane region" description="Helical" evidence="1">
    <location>
        <begin position="109"/>
        <end position="127"/>
    </location>
</feature>
<gene>
    <name evidence="3" type="ORF">GCM10017584_24010</name>
</gene>
<keyword evidence="1" id="KW-1133">Transmembrane helix</keyword>
<reference evidence="3" key="2">
    <citation type="submission" date="2023-01" db="EMBL/GenBank/DDBJ databases">
        <authorList>
            <person name="Sun Q."/>
            <person name="Evtushenko L."/>
        </authorList>
    </citation>
    <scope>NUCLEOTIDE SEQUENCE</scope>
    <source>
        <strain evidence="3">VKM Ac-1401</strain>
    </source>
</reference>
<accession>A0A9W6HBF4</accession>
<dbReference type="RefSeq" id="WP_271177488.1">
    <property type="nucleotide sequence ID" value="NZ_BAAAJO010000002.1"/>
</dbReference>
<keyword evidence="4" id="KW-1185">Reference proteome</keyword>
<dbReference type="EMBL" id="BSEN01000012">
    <property type="protein sequence ID" value="GLJ76827.1"/>
    <property type="molecule type" value="Genomic_DNA"/>
</dbReference>
<organism evidence="3 4">
    <name type="scientific">Leifsonia poae</name>
    <dbReference type="NCBI Taxonomy" id="110933"/>
    <lineage>
        <taxon>Bacteria</taxon>
        <taxon>Bacillati</taxon>
        <taxon>Actinomycetota</taxon>
        <taxon>Actinomycetes</taxon>
        <taxon>Micrococcales</taxon>
        <taxon>Microbacteriaceae</taxon>
        <taxon>Leifsonia</taxon>
    </lineage>
</organism>
<evidence type="ECO:0000313" key="4">
    <source>
        <dbReference type="Proteomes" id="UP001142372"/>
    </source>
</evidence>
<sequence length="151" mass="15909">MRIPPTAHRALVRNRWLLTVAGAGWLLVVMVLTVGFSHGTGSTVNLQLGHRLTRDDVANVIMFLPAGILLALAGAGWPSSLIVGFLGSVAIETTQYVARIGRVSDVNDILTNTVGAVLGYVLVRLLSAARSVGRSGLQPERDGRSPASRSG</sequence>
<dbReference type="PANTHER" id="PTHR36834:SF1">
    <property type="entry name" value="INTEGRAL MEMBRANE PROTEIN"/>
    <property type="match status" value="1"/>
</dbReference>
<dbReference type="Pfam" id="PF04892">
    <property type="entry name" value="VanZ"/>
    <property type="match status" value="1"/>
</dbReference>
<proteinExistence type="predicted"/>
<feature type="domain" description="VanZ-like" evidence="2">
    <location>
        <begin position="26"/>
        <end position="126"/>
    </location>
</feature>
<evidence type="ECO:0000313" key="3">
    <source>
        <dbReference type="EMBL" id="GLJ76827.1"/>
    </source>
</evidence>
<dbReference type="InterPro" id="IPR006976">
    <property type="entry name" value="VanZ-like"/>
</dbReference>
<dbReference type="PANTHER" id="PTHR36834">
    <property type="entry name" value="MEMBRANE PROTEIN-RELATED"/>
    <property type="match status" value="1"/>
</dbReference>
<feature type="transmembrane region" description="Helical" evidence="1">
    <location>
        <begin position="16"/>
        <end position="36"/>
    </location>
</feature>
<evidence type="ECO:0000259" key="2">
    <source>
        <dbReference type="Pfam" id="PF04892"/>
    </source>
</evidence>
<protein>
    <recommendedName>
        <fullName evidence="2">VanZ-like domain-containing protein</fullName>
    </recommendedName>
</protein>